<evidence type="ECO:0000313" key="2">
    <source>
        <dbReference type="Proteomes" id="UP000321353"/>
    </source>
</evidence>
<keyword evidence="2" id="KW-1185">Reference proteome</keyword>
<reference evidence="1 2" key="1">
    <citation type="submission" date="2019-02" db="EMBL/GenBank/DDBJ databases">
        <title>Planctomycetal bacteria perform biofilm scaping via a novel small molecule.</title>
        <authorList>
            <person name="Jeske O."/>
            <person name="Boedeker C."/>
            <person name="Wiegand S."/>
            <person name="Breitling P."/>
            <person name="Kallscheuer N."/>
            <person name="Jogler M."/>
            <person name="Rohde M."/>
            <person name="Petersen J."/>
            <person name="Medema M.H."/>
            <person name="Surup F."/>
            <person name="Jogler C."/>
        </authorList>
    </citation>
    <scope>NUCLEOTIDE SEQUENCE [LARGE SCALE GENOMIC DNA]</scope>
    <source>
        <strain evidence="1 2">Mal15</strain>
    </source>
</reference>
<accession>A0A5B9MB44</accession>
<proteinExistence type="predicted"/>
<dbReference type="Proteomes" id="UP000321353">
    <property type="component" value="Chromosome"/>
</dbReference>
<dbReference type="EMBL" id="CP036264">
    <property type="protein sequence ID" value="QEF97456.1"/>
    <property type="molecule type" value="Genomic_DNA"/>
</dbReference>
<organism evidence="1 2">
    <name type="scientific">Stieleria maiorica</name>
    <dbReference type="NCBI Taxonomy" id="2795974"/>
    <lineage>
        <taxon>Bacteria</taxon>
        <taxon>Pseudomonadati</taxon>
        <taxon>Planctomycetota</taxon>
        <taxon>Planctomycetia</taxon>
        <taxon>Pirellulales</taxon>
        <taxon>Pirellulaceae</taxon>
        <taxon>Stieleria</taxon>
    </lineage>
</organism>
<gene>
    <name evidence="1" type="ORF">Mal15_14960</name>
</gene>
<sequence>MVGKLSWVDVLEGTSNGEREDCGANRRFAGEQLGQRLYTRHRGESRGTVGRIGDSRGSSWDNGSTLGGARLIADAEVQAVGFVDQVGLAGLVVL</sequence>
<dbReference type="KEGG" id="smam:Mal15_14960"/>
<name>A0A5B9MB44_9BACT</name>
<evidence type="ECO:0000313" key="1">
    <source>
        <dbReference type="EMBL" id="QEF97456.1"/>
    </source>
</evidence>
<protein>
    <submittedName>
        <fullName evidence="1">Uncharacterized protein</fullName>
    </submittedName>
</protein>
<dbReference type="AlphaFoldDB" id="A0A5B9MB44"/>